<keyword evidence="1" id="KW-0472">Membrane</keyword>
<feature type="transmembrane region" description="Helical" evidence="1">
    <location>
        <begin position="26"/>
        <end position="47"/>
    </location>
</feature>
<keyword evidence="1" id="KW-1133">Transmembrane helix</keyword>
<evidence type="ECO:0000256" key="1">
    <source>
        <dbReference type="SAM" id="Phobius"/>
    </source>
</evidence>
<evidence type="ECO:0000313" key="2">
    <source>
        <dbReference type="EMBL" id="SFU41576.1"/>
    </source>
</evidence>
<proteinExistence type="predicted"/>
<name>A0A1I7FZV3_9BURK</name>
<feature type="transmembrane region" description="Helical" evidence="1">
    <location>
        <begin position="59"/>
        <end position="78"/>
    </location>
</feature>
<keyword evidence="3" id="KW-1185">Reference proteome</keyword>
<accession>A0A1I7FZV3</accession>
<dbReference type="AlphaFoldDB" id="A0A1I7FZV3"/>
<dbReference type="RefSeq" id="WP_054254606.1">
    <property type="nucleotide sequence ID" value="NZ_CYIG01000001.1"/>
</dbReference>
<dbReference type="EMBL" id="FPBX01000003">
    <property type="protein sequence ID" value="SFU41576.1"/>
    <property type="molecule type" value="Genomic_DNA"/>
</dbReference>
<sequence>MAELDIVTEATANVTPQPPMSSKRTAVYLLLHFTWAILFAIGSVAYLSAAPSNADINVWSVRVLSLMALGLAGSLLIHRLWWGRKQWASAWFWLSWWGVLLVGILLGVSIALKVVPI</sequence>
<feature type="transmembrane region" description="Helical" evidence="1">
    <location>
        <begin position="90"/>
        <end position="112"/>
    </location>
</feature>
<reference evidence="2 3" key="1">
    <citation type="submission" date="2016-10" db="EMBL/GenBank/DDBJ databases">
        <authorList>
            <person name="de Groot N.N."/>
        </authorList>
    </citation>
    <scope>NUCLEOTIDE SEQUENCE [LARGE SCALE GENOMIC DNA]</scope>
    <source>
        <strain evidence="2 3">R-24608</strain>
    </source>
</reference>
<gene>
    <name evidence="2" type="ORF">SAMN04489707_1003167</name>
</gene>
<keyword evidence="1" id="KW-0812">Transmembrane</keyword>
<evidence type="ECO:0000313" key="3">
    <source>
        <dbReference type="Proteomes" id="UP000183656"/>
    </source>
</evidence>
<dbReference type="Proteomes" id="UP000183656">
    <property type="component" value="Unassembled WGS sequence"/>
</dbReference>
<organism evidence="2 3">
    <name type="scientific">Paenacidovorax caeni</name>
    <dbReference type="NCBI Taxonomy" id="343013"/>
    <lineage>
        <taxon>Bacteria</taxon>
        <taxon>Pseudomonadati</taxon>
        <taxon>Pseudomonadota</taxon>
        <taxon>Betaproteobacteria</taxon>
        <taxon>Burkholderiales</taxon>
        <taxon>Comamonadaceae</taxon>
        <taxon>Paenacidovorax</taxon>
    </lineage>
</organism>
<dbReference type="STRING" id="343013.SAMN04489707_1003167"/>
<protein>
    <submittedName>
        <fullName evidence="2">Uncharacterized protein</fullName>
    </submittedName>
</protein>